<dbReference type="PANTHER" id="PTHR13325">
    <property type="entry name" value="PROTEASE M50 MEMBRANE-BOUND TRANSCRIPTION FACTOR SITE 2 PROTEASE"/>
    <property type="match status" value="1"/>
</dbReference>
<dbReference type="GO" id="GO:0031293">
    <property type="term" value="P:membrane protein intracellular domain proteolysis"/>
    <property type="evidence" value="ECO:0007669"/>
    <property type="project" value="TreeGrafter"/>
</dbReference>
<comment type="caution">
    <text evidence="12">The sequence shown here is derived from an EMBL/GenBank/DDBJ whole genome shotgun (WGS) entry which is preliminary data.</text>
</comment>
<evidence type="ECO:0000256" key="8">
    <source>
        <dbReference type="ARBA" id="ARBA00032658"/>
    </source>
</evidence>
<keyword evidence="13" id="KW-1185">Reference proteome</keyword>
<comment type="subcellular location">
    <subcellularLocation>
        <location evidence="2">Endomembrane system</location>
        <topology evidence="2">Multi-pass membrane protein</topology>
    </subcellularLocation>
</comment>
<evidence type="ECO:0000313" key="13">
    <source>
        <dbReference type="Proteomes" id="UP000292052"/>
    </source>
</evidence>
<evidence type="ECO:0000256" key="2">
    <source>
        <dbReference type="ARBA" id="ARBA00004127"/>
    </source>
</evidence>
<keyword evidence="7 10" id="KW-0472">Membrane</keyword>
<feature type="transmembrane region" description="Helical" evidence="10">
    <location>
        <begin position="72"/>
        <end position="97"/>
    </location>
</feature>
<organism evidence="12 13">
    <name type="scientific">Asbolus verrucosus</name>
    <name type="common">Desert ironclad beetle</name>
    <dbReference type="NCBI Taxonomy" id="1661398"/>
    <lineage>
        <taxon>Eukaryota</taxon>
        <taxon>Metazoa</taxon>
        <taxon>Ecdysozoa</taxon>
        <taxon>Arthropoda</taxon>
        <taxon>Hexapoda</taxon>
        <taxon>Insecta</taxon>
        <taxon>Pterygota</taxon>
        <taxon>Neoptera</taxon>
        <taxon>Endopterygota</taxon>
        <taxon>Coleoptera</taxon>
        <taxon>Polyphaga</taxon>
        <taxon>Cucujiformia</taxon>
        <taxon>Tenebrionidae</taxon>
        <taxon>Pimeliinae</taxon>
        <taxon>Asbolus</taxon>
    </lineage>
</organism>
<evidence type="ECO:0000256" key="6">
    <source>
        <dbReference type="ARBA" id="ARBA00022989"/>
    </source>
</evidence>
<gene>
    <name evidence="12" type="ORF">BDFB_003788</name>
</gene>
<dbReference type="GO" id="GO:0012505">
    <property type="term" value="C:endomembrane system"/>
    <property type="evidence" value="ECO:0007669"/>
    <property type="project" value="UniProtKB-SubCell"/>
</dbReference>
<dbReference type="GO" id="GO:0005737">
    <property type="term" value="C:cytoplasm"/>
    <property type="evidence" value="ECO:0007669"/>
    <property type="project" value="TreeGrafter"/>
</dbReference>
<evidence type="ECO:0000256" key="9">
    <source>
        <dbReference type="ARBA" id="ARBA00045828"/>
    </source>
</evidence>
<evidence type="ECO:0000256" key="1">
    <source>
        <dbReference type="ARBA" id="ARBA00001350"/>
    </source>
</evidence>
<feature type="transmembrane region" description="Helical" evidence="10">
    <location>
        <begin position="6"/>
        <end position="24"/>
    </location>
</feature>
<feature type="transmembrane region" description="Helical" evidence="10">
    <location>
        <begin position="416"/>
        <end position="437"/>
    </location>
</feature>
<accession>A0A482W4E1</accession>
<dbReference type="OrthoDB" id="69989at2759"/>
<protein>
    <recommendedName>
        <fullName evidence="4">Membrane-bound transcription factor site-2 protease</fullName>
        <ecNumber evidence="3">3.4.24.85</ecNumber>
    </recommendedName>
    <alternativeName>
        <fullName evidence="8">Endopeptidase S2P</fullName>
    </alternativeName>
</protein>
<keyword evidence="5 10" id="KW-0812">Transmembrane</keyword>
<evidence type="ECO:0000256" key="3">
    <source>
        <dbReference type="ARBA" id="ARBA00012347"/>
    </source>
</evidence>
<dbReference type="PRINTS" id="PR01000">
    <property type="entry name" value="SREBPS2PTASE"/>
</dbReference>
<evidence type="ECO:0000313" key="12">
    <source>
        <dbReference type="EMBL" id="RZC39934.1"/>
    </source>
</evidence>
<feature type="transmembrane region" description="Helical" evidence="10">
    <location>
        <begin position="153"/>
        <end position="171"/>
    </location>
</feature>
<evidence type="ECO:0000259" key="11">
    <source>
        <dbReference type="Pfam" id="PF02163"/>
    </source>
</evidence>
<dbReference type="AlphaFoldDB" id="A0A482W4E1"/>
<proteinExistence type="predicted"/>
<evidence type="ECO:0000256" key="7">
    <source>
        <dbReference type="ARBA" id="ARBA00023136"/>
    </source>
</evidence>
<name>A0A482W4E1_ASBVE</name>
<dbReference type="PANTHER" id="PTHR13325:SF3">
    <property type="entry name" value="MEMBRANE-BOUND TRANSCRIPTION FACTOR SITE-2 PROTEASE"/>
    <property type="match status" value="1"/>
</dbReference>
<dbReference type="EMBL" id="QDEB01030299">
    <property type="protein sequence ID" value="RZC39934.1"/>
    <property type="molecule type" value="Genomic_DNA"/>
</dbReference>
<dbReference type="InterPro" id="IPR008915">
    <property type="entry name" value="Peptidase_M50"/>
</dbReference>
<sequence>MDIIIGFIVIIAIYLWVLFMDRFFKSCSHYAYIQFLKGTGLEIRVFQFTWTTTAFNKVLLKWGNNHSKFLNIWFNLGLCASLILLPVSIYLILVAFFQNFSSNANEENIIQPVVPGVNLPASEMGYYSLTLLISSVLHELGHALAAVQEDVNVINVGANVIFILPIAYVNINSDKLFSLNPWKRLKILCAGVWHNLLVAFLAYLLYITLPYIFSPFFDVGDGIIVSRIHEKSPILGGRGLNIGDKLTKINDCEIEDENSWYKCLSTIKTNKPAFCIEADVIHNLDESVHLKNVGNGVVSCCNSDNHGKLCFEYLDSKDSILELPPYACLPGRTVIEVSTNFCSADPHWCPKDTFCFRPVLVNNTNLFRIKRVGRNDVIYIGLMSDLWRTVVVSSYIPKYSFLGYAIPDVTTKFLGYVVMFSMGLAIVNILPCLFMDGQHIINTLFHIVFSNHLRTTHIKVFSALVTACFTFVLAIHCVIIIWTKISY</sequence>
<dbReference type="Pfam" id="PF02163">
    <property type="entry name" value="Peptidase_M50"/>
    <property type="match status" value="1"/>
</dbReference>
<feature type="transmembrane region" description="Helical" evidence="10">
    <location>
        <begin position="191"/>
        <end position="213"/>
    </location>
</feature>
<dbReference type="STRING" id="1661398.A0A482W4E1"/>
<evidence type="ECO:0000256" key="5">
    <source>
        <dbReference type="ARBA" id="ARBA00022692"/>
    </source>
</evidence>
<keyword evidence="6 10" id="KW-1133">Transmembrane helix</keyword>
<dbReference type="GO" id="GO:0004222">
    <property type="term" value="F:metalloendopeptidase activity"/>
    <property type="evidence" value="ECO:0007669"/>
    <property type="project" value="InterPro"/>
</dbReference>
<dbReference type="Proteomes" id="UP000292052">
    <property type="component" value="Unassembled WGS sequence"/>
</dbReference>
<comment type="catalytic activity">
    <reaction evidence="1">
        <text>Cleaves several transcription factors that are type-2 transmembrane proteins within membrane-spanning domains. Known substrates include sterol regulatory element-binding protein (SREBP) -1, SREBP-2 and forms of the transcriptional activator ATF6. SREBP-2 is cleaved at the site 477-DRSRILL-|-CVLTFLCLSFNPLTSLLQWGGA-505. The residues Asn-Pro, 11 residues distal to the site of cleavage in the membrane-spanning domain, are important for cleavage by S2P endopeptidase. Replacement of either of these residues does not prevent cleavage, but there is no cleavage if both of these residues are replaced.</text>
        <dbReference type="EC" id="3.4.24.85"/>
    </reaction>
</comment>
<reference evidence="12 13" key="1">
    <citation type="submission" date="2017-03" db="EMBL/GenBank/DDBJ databases">
        <title>Genome of the blue death feigning beetle - Asbolus verrucosus.</title>
        <authorList>
            <person name="Rider S.D."/>
        </authorList>
    </citation>
    <scope>NUCLEOTIDE SEQUENCE [LARGE SCALE GENOMIC DNA]</scope>
    <source>
        <strain evidence="12">Butters</strain>
        <tissue evidence="12">Head and leg muscle</tissue>
    </source>
</reference>
<dbReference type="GO" id="GO:0016020">
    <property type="term" value="C:membrane"/>
    <property type="evidence" value="ECO:0007669"/>
    <property type="project" value="InterPro"/>
</dbReference>
<dbReference type="GO" id="GO:1905897">
    <property type="term" value="P:regulation of response to endoplasmic reticulum stress"/>
    <property type="evidence" value="ECO:0007669"/>
    <property type="project" value="TreeGrafter"/>
</dbReference>
<evidence type="ECO:0000256" key="10">
    <source>
        <dbReference type="SAM" id="Phobius"/>
    </source>
</evidence>
<dbReference type="EC" id="3.4.24.85" evidence="3"/>
<feature type="transmembrane region" description="Helical" evidence="10">
    <location>
        <begin position="458"/>
        <end position="482"/>
    </location>
</feature>
<evidence type="ECO:0000256" key="4">
    <source>
        <dbReference type="ARBA" id="ARBA00014400"/>
    </source>
</evidence>
<feature type="domain" description="Peptidase M50" evidence="11">
    <location>
        <begin position="127"/>
        <end position="471"/>
    </location>
</feature>
<dbReference type="InterPro" id="IPR001193">
    <property type="entry name" value="MBTPS2"/>
</dbReference>
<comment type="function">
    <text evidence="9">Zinc metalloprotease that mediates intramembrane proteolysis of proteins such as ATF6, ATF6B, SREBF1/SREBP1 and SREBF2/SREBP2. Catalyzes the second step in the proteolytic activation of the sterol regulatory element-binding proteins (SREBPs) SREBF1/SREBP1 and SREBF2/SREBP2: cleaves SREBPs within the first transmembrane segment, thereby releasing the N-terminal segment with a portion of the transmembrane segment attached. Mature N-terminal SREBP fragments shuttle to the nucleus and activate gene transcription. Also mediates the second step in the proteolytic activation of the cyclic AMP-dependent transcription factor ATF-6 (ATF6 and ATF6B). Involved in intramembrane proteolysis during bone formation. In astrocytes and osteoblasts, upon DNA damage and ER stress, mediates the second step of the regulated intramembrane proteolytic activation of the transcription factor CREB3L1, leading to the inhibition of cell-cycle progression.</text>
</comment>